<gene>
    <name evidence="2" type="ORF">GDO81_020862</name>
</gene>
<evidence type="ECO:0000256" key="1">
    <source>
        <dbReference type="SAM" id="MobiDB-lite"/>
    </source>
</evidence>
<feature type="region of interest" description="Disordered" evidence="1">
    <location>
        <begin position="1"/>
        <end position="24"/>
    </location>
</feature>
<reference evidence="2" key="1">
    <citation type="thesis" date="2020" institute="ProQuest LLC" country="789 East Eisenhower Parkway, Ann Arbor, MI, USA">
        <title>Comparative Genomics and Chromosome Evolution.</title>
        <authorList>
            <person name="Mudd A.B."/>
        </authorList>
    </citation>
    <scope>NUCLEOTIDE SEQUENCE</scope>
    <source>
        <strain evidence="2">237g6f4</strain>
        <tissue evidence="2">Blood</tissue>
    </source>
</reference>
<dbReference type="Proteomes" id="UP000824782">
    <property type="component" value="Unassembled WGS sequence"/>
</dbReference>
<dbReference type="EMBL" id="WNYA01014562">
    <property type="protein sequence ID" value="KAG8539474.1"/>
    <property type="molecule type" value="Genomic_DNA"/>
</dbReference>
<proteinExistence type="predicted"/>
<organism evidence="2 3">
    <name type="scientific">Engystomops pustulosus</name>
    <name type="common">Tungara frog</name>
    <name type="synonym">Physalaemus pustulosus</name>
    <dbReference type="NCBI Taxonomy" id="76066"/>
    <lineage>
        <taxon>Eukaryota</taxon>
        <taxon>Metazoa</taxon>
        <taxon>Chordata</taxon>
        <taxon>Craniata</taxon>
        <taxon>Vertebrata</taxon>
        <taxon>Euteleostomi</taxon>
        <taxon>Amphibia</taxon>
        <taxon>Batrachia</taxon>
        <taxon>Anura</taxon>
        <taxon>Neobatrachia</taxon>
        <taxon>Hyloidea</taxon>
        <taxon>Leptodactylidae</taxon>
        <taxon>Leiuperinae</taxon>
        <taxon>Engystomops</taxon>
    </lineage>
</organism>
<accession>A0AAV6YWB1</accession>
<protein>
    <submittedName>
        <fullName evidence="2">Uncharacterized protein</fullName>
    </submittedName>
</protein>
<sequence>MPDLPRPSEPCGPPAAGPGRQRPPLSYYADQDEVQCAGESIVLPEEDAILQGAMGPDSPWEYFYRVLGFCKCLEERGGRHRLLLIFSPVSLVTGIPPSSVVLDLCTAWFRTLGREDLKKTFVCSAVLNEFHFFFFYLSK</sequence>
<evidence type="ECO:0000313" key="2">
    <source>
        <dbReference type="EMBL" id="KAG8539474.1"/>
    </source>
</evidence>
<comment type="caution">
    <text evidence="2">The sequence shown here is derived from an EMBL/GenBank/DDBJ whole genome shotgun (WGS) entry which is preliminary data.</text>
</comment>
<dbReference type="AlphaFoldDB" id="A0AAV6YWB1"/>
<name>A0AAV6YWB1_ENGPU</name>
<evidence type="ECO:0000313" key="3">
    <source>
        <dbReference type="Proteomes" id="UP000824782"/>
    </source>
</evidence>
<keyword evidence="3" id="KW-1185">Reference proteome</keyword>
<feature type="compositionally biased region" description="Pro residues" evidence="1">
    <location>
        <begin position="1"/>
        <end position="16"/>
    </location>
</feature>